<sequence>MMFHLDYLSCFFTILATILLARKSWIGLLVAIANSLIVCLIGLRTSQLGFIPANLFCIVVYAFSMRPWFKERTHASRDQARLQKSLVVPTP</sequence>
<name>A0A7W8E7T6_9BACT</name>
<evidence type="ECO:0000313" key="3">
    <source>
        <dbReference type="Proteomes" id="UP000584867"/>
    </source>
</evidence>
<reference evidence="2 3" key="1">
    <citation type="submission" date="2020-08" db="EMBL/GenBank/DDBJ databases">
        <title>Genomic Encyclopedia of Type Strains, Phase IV (KMG-V): Genome sequencing to study the core and pangenomes of soil and plant-associated prokaryotes.</title>
        <authorList>
            <person name="Whitman W."/>
        </authorList>
    </citation>
    <scope>NUCLEOTIDE SEQUENCE [LARGE SCALE GENOMIC DNA]</scope>
    <source>
        <strain evidence="2 3">X5P3</strain>
    </source>
</reference>
<organism evidence="2 3">
    <name type="scientific">Granulicella mallensis</name>
    <dbReference type="NCBI Taxonomy" id="940614"/>
    <lineage>
        <taxon>Bacteria</taxon>
        <taxon>Pseudomonadati</taxon>
        <taxon>Acidobacteriota</taxon>
        <taxon>Terriglobia</taxon>
        <taxon>Terriglobales</taxon>
        <taxon>Acidobacteriaceae</taxon>
        <taxon>Granulicella</taxon>
    </lineage>
</organism>
<dbReference type="Proteomes" id="UP000584867">
    <property type="component" value="Unassembled WGS sequence"/>
</dbReference>
<gene>
    <name evidence="2" type="ORF">HDF15_000973</name>
</gene>
<feature type="transmembrane region" description="Helical" evidence="1">
    <location>
        <begin position="49"/>
        <end position="69"/>
    </location>
</feature>
<dbReference type="EMBL" id="JACHIO010000003">
    <property type="protein sequence ID" value="MBB5062643.1"/>
    <property type="molecule type" value="Genomic_DNA"/>
</dbReference>
<accession>A0A7W8E7T6</accession>
<proteinExistence type="predicted"/>
<comment type="caution">
    <text evidence="2">The sequence shown here is derived from an EMBL/GenBank/DDBJ whole genome shotgun (WGS) entry which is preliminary data.</text>
</comment>
<evidence type="ECO:0000256" key="1">
    <source>
        <dbReference type="SAM" id="Phobius"/>
    </source>
</evidence>
<keyword evidence="1" id="KW-1133">Transmembrane helix</keyword>
<keyword evidence="1" id="KW-0472">Membrane</keyword>
<dbReference type="AlphaFoldDB" id="A0A7W8E7T6"/>
<evidence type="ECO:0000313" key="2">
    <source>
        <dbReference type="EMBL" id="MBB5062643.1"/>
    </source>
</evidence>
<feature type="transmembrane region" description="Helical" evidence="1">
    <location>
        <begin position="6"/>
        <end position="21"/>
    </location>
</feature>
<protein>
    <submittedName>
        <fullName evidence="2">Uncharacterized protein</fullName>
    </submittedName>
</protein>
<keyword evidence="1" id="KW-0812">Transmembrane</keyword>